<dbReference type="InterPro" id="IPR012999">
    <property type="entry name" value="Pyr_OxRdtase_I_AS"/>
</dbReference>
<dbReference type="InterPro" id="IPR050151">
    <property type="entry name" value="Class-I_Pyr_Nuc-Dis_Oxidored"/>
</dbReference>
<dbReference type="PROSITE" id="PS00076">
    <property type="entry name" value="PYRIDINE_REDOX_1"/>
    <property type="match status" value="1"/>
</dbReference>
<organism evidence="11">
    <name type="scientific">uncultured Gemmatimonadota bacterium</name>
    <dbReference type="NCBI Taxonomy" id="203437"/>
    <lineage>
        <taxon>Bacteria</taxon>
        <taxon>Pseudomonadati</taxon>
        <taxon>Gemmatimonadota</taxon>
        <taxon>environmental samples</taxon>
    </lineage>
</organism>
<dbReference type="GO" id="GO:0004148">
    <property type="term" value="F:dihydrolipoyl dehydrogenase (NADH) activity"/>
    <property type="evidence" value="ECO:0007669"/>
    <property type="project" value="TreeGrafter"/>
</dbReference>
<evidence type="ECO:0000256" key="1">
    <source>
        <dbReference type="ARBA" id="ARBA00001974"/>
    </source>
</evidence>
<accession>A0A6J4MEE1</accession>
<dbReference type="GO" id="GO:0050660">
    <property type="term" value="F:flavin adenine dinucleotide binding"/>
    <property type="evidence" value="ECO:0007669"/>
    <property type="project" value="TreeGrafter"/>
</dbReference>
<keyword evidence="4" id="KW-0274">FAD</keyword>
<dbReference type="Gene3D" id="3.50.50.60">
    <property type="entry name" value="FAD/NAD(P)-binding domain"/>
    <property type="match status" value="1"/>
</dbReference>
<keyword evidence="3" id="KW-0285">Flavoprotein</keyword>
<protein>
    <recommendedName>
        <fullName evidence="9">Dihydrolipoamide dehydrogenase</fullName>
    </recommendedName>
</protein>
<evidence type="ECO:0000256" key="2">
    <source>
        <dbReference type="ARBA" id="ARBA00007532"/>
    </source>
</evidence>
<evidence type="ECO:0000256" key="5">
    <source>
        <dbReference type="ARBA" id="ARBA00023002"/>
    </source>
</evidence>
<evidence type="ECO:0000256" key="6">
    <source>
        <dbReference type="ARBA" id="ARBA00023027"/>
    </source>
</evidence>
<feature type="non-terminal residue" evidence="11">
    <location>
        <position position="130"/>
    </location>
</feature>
<comment type="cofactor">
    <cofactor evidence="1">
        <name>FAD</name>
        <dbReference type="ChEBI" id="CHEBI:57692"/>
    </cofactor>
</comment>
<proteinExistence type="inferred from homology"/>
<evidence type="ECO:0000313" key="11">
    <source>
        <dbReference type="EMBL" id="CAA9357827.1"/>
    </source>
</evidence>
<evidence type="ECO:0000256" key="4">
    <source>
        <dbReference type="ARBA" id="ARBA00022827"/>
    </source>
</evidence>
<evidence type="ECO:0000256" key="7">
    <source>
        <dbReference type="ARBA" id="ARBA00023157"/>
    </source>
</evidence>
<comment type="similarity">
    <text evidence="2">Belongs to the class-I pyridine nucleotide-disulfide oxidoreductase family.</text>
</comment>
<dbReference type="PANTHER" id="PTHR22912">
    <property type="entry name" value="DISULFIDE OXIDOREDUCTASE"/>
    <property type="match status" value="1"/>
</dbReference>
<evidence type="ECO:0000256" key="3">
    <source>
        <dbReference type="ARBA" id="ARBA00022630"/>
    </source>
</evidence>
<dbReference type="InterPro" id="IPR023753">
    <property type="entry name" value="FAD/NAD-binding_dom"/>
</dbReference>
<keyword evidence="6" id="KW-0520">NAD</keyword>
<reference evidence="11" key="1">
    <citation type="submission" date="2020-02" db="EMBL/GenBank/DDBJ databases">
        <authorList>
            <person name="Meier V. D."/>
        </authorList>
    </citation>
    <scope>NUCLEOTIDE SEQUENCE</scope>
    <source>
        <strain evidence="11">AVDCRST_MAG89</strain>
    </source>
</reference>
<dbReference type="PRINTS" id="PR00411">
    <property type="entry name" value="PNDRDTASEI"/>
</dbReference>
<gene>
    <name evidence="11" type="ORF">AVDCRST_MAG89-3548</name>
</gene>
<dbReference type="GO" id="GO:0006103">
    <property type="term" value="P:2-oxoglutarate metabolic process"/>
    <property type="evidence" value="ECO:0007669"/>
    <property type="project" value="TreeGrafter"/>
</dbReference>
<keyword evidence="8" id="KW-0676">Redox-active center</keyword>
<sequence>MADNSFDIVVIGAGPGGYVAAIKAAQLGYKTACVEETFLGGVCLNIGCIPTKALLESAAMIQHLAHAKEFGVNVGEIRTDMAQAVKRSRQVSDRLTKGVAGLFKKNKVTHIPGRGRLAGKGQVEVTAKDG</sequence>
<evidence type="ECO:0000259" key="10">
    <source>
        <dbReference type="Pfam" id="PF07992"/>
    </source>
</evidence>
<dbReference type="InterPro" id="IPR036188">
    <property type="entry name" value="FAD/NAD-bd_sf"/>
</dbReference>
<dbReference type="AlphaFoldDB" id="A0A6J4MEE1"/>
<dbReference type="PANTHER" id="PTHR22912:SF217">
    <property type="entry name" value="DIHYDROLIPOYL DEHYDROGENASE"/>
    <property type="match status" value="1"/>
</dbReference>
<keyword evidence="7" id="KW-1015">Disulfide bond</keyword>
<dbReference type="Pfam" id="PF07992">
    <property type="entry name" value="Pyr_redox_2"/>
    <property type="match status" value="1"/>
</dbReference>
<dbReference type="SUPFAM" id="SSF51905">
    <property type="entry name" value="FAD/NAD(P)-binding domain"/>
    <property type="match status" value="1"/>
</dbReference>
<dbReference type="EMBL" id="CADCTV010000739">
    <property type="protein sequence ID" value="CAA9357827.1"/>
    <property type="molecule type" value="Genomic_DNA"/>
</dbReference>
<evidence type="ECO:0000256" key="9">
    <source>
        <dbReference type="ARBA" id="ARBA00031281"/>
    </source>
</evidence>
<feature type="domain" description="FAD/NAD(P)-binding" evidence="10">
    <location>
        <begin position="6"/>
        <end position="124"/>
    </location>
</feature>
<evidence type="ECO:0000256" key="8">
    <source>
        <dbReference type="ARBA" id="ARBA00023284"/>
    </source>
</evidence>
<keyword evidence="5 11" id="KW-0560">Oxidoreductase</keyword>
<name>A0A6J4MEE1_9BACT</name>